<sequence length="670" mass="76063">MKMELQRKIAFVLDLIKILQNANLGLQGQIPFLKEVTCSTEPVDYCFEKCSRYLHFQLICYIYKTKKLEKAVKTKDVLCSSLADKLDVMKEDKKFRVTSTDMSKNRMNENDYKVGGDSGEYNRCNGTSEPDRIRDASGDNASNEEQIFKAKFESTEKELKKVKEDLNKTTTEKSKLEENLKDLQESHAKEENALRTQITKLQQERRQLQEAITQYQTNEQTQKQEFDQVLFRAQEMHEMLERETHEKFVSIAEQKSLRQQVENLSKNMKSLQVKSEEFVRFHCDQEDQIDDYKRLKKIIHDNGLPSIEQMIALQRQNEQYREEFLNERKEKERVLSLKDKLKRDLENAQSRISSLQEQVYKYREHIFFLQQKFKQDGSSPQPSSPMFDTPSSSHGNSLSRLYGSTATQYINEMLLQGAAHSKFPTGVLPEGKRPGPGKQGDGGKQWQYQQGGYGRYGRQTSAEDWKRSPTQAQPWDNFYGSNQSPSGRLPSASSISSVRSSSSSSEEIPVEGQMDGRAPFGMGGLGGRRQGPRSAVLPDKAVDESRSMPQNYGPPSSPFEPWSPRQQGFPMRGQRRYSSPTGNGVRSPNTDFWNPQQQMGGFQRSWPSPADQAQLSDSPQVSLSSGLRPTADPWPPAVSTTPSSSHAQSTLASSGQGDTMTFMSGGIGMR</sequence>
<feature type="coiled-coil region" evidence="1">
    <location>
        <begin position="149"/>
        <end position="225"/>
    </location>
</feature>
<keyword evidence="4" id="KW-1185">Reference proteome</keyword>
<accession>A0ABN8MLA6</accession>
<feature type="compositionally biased region" description="Low complexity" evidence="2">
    <location>
        <begin position="643"/>
        <end position="654"/>
    </location>
</feature>
<dbReference type="Gene3D" id="1.20.5.990">
    <property type="entry name" value="Nemo cc2-lz domain - 1d5 darpin complex"/>
    <property type="match status" value="1"/>
</dbReference>
<feature type="region of interest" description="Disordered" evidence="2">
    <location>
        <begin position="374"/>
        <end position="399"/>
    </location>
</feature>
<feature type="compositionally biased region" description="Polar residues" evidence="2">
    <location>
        <begin position="468"/>
        <end position="486"/>
    </location>
</feature>
<evidence type="ECO:0000313" key="3">
    <source>
        <dbReference type="EMBL" id="CAH3030520.1"/>
    </source>
</evidence>
<comment type="caution">
    <text evidence="3">The sequence shown here is derived from an EMBL/GenBank/DDBJ whole genome shotgun (WGS) entry which is preliminary data.</text>
</comment>
<evidence type="ECO:0000256" key="1">
    <source>
        <dbReference type="SAM" id="Coils"/>
    </source>
</evidence>
<gene>
    <name evidence="3" type="ORF">PEVE_00038081</name>
</gene>
<feature type="region of interest" description="Disordered" evidence="2">
    <location>
        <begin position="423"/>
        <end position="670"/>
    </location>
</feature>
<reference evidence="3 4" key="1">
    <citation type="submission" date="2022-05" db="EMBL/GenBank/DDBJ databases">
        <authorList>
            <consortium name="Genoscope - CEA"/>
            <person name="William W."/>
        </authorList>
    </citation>
    <scope>NUCLEOTIDE SEQUENCE [LARGE SCALE GENOMIC DNA]</scope>
</reference>
<keyword evidence="1" id="KW-0175">Coiled coil</keyword>
<feature type="compositionally biased region" description="Polar residues" evidence="2">
    <location>
        <begin position="376"/>
        <end position="399"/>
    </location>
</feature>
<feature type="coiled-coil region" evidence="1">
    <location>
        <begin position="310"/>
        <end position="365"/>
    </location>
</feature>
<feature type="compositionally biased region" description="Polar residues" evidence="2">
    <location>
        <begin position="576"/>
        <end position="600"/>
    </location>
</feature>
<dbReference type="Proteomes" id="UP001159427">
    <property type="component" value="Unassembled WGS sequence"/>
</dbReference>
<feature type="compositionally biased region" description="Polar residues" evidence="2">
    <location>
        <begin position="611"/>
        <end position="627"/>
    </location>
</feature>
<name>A0ABN8MLA6_9CNID</name>
<organism evidence="3 4">
    <name type="scientific">Porites evermanni</name>
    <dbReference type="NCBI Taxonomy" id="104178"/>
    <lineage>
        <taxon>Eukaryota</taxon>
        <taxon>Metazoa</taxon>
        <taxon>Cnidaria</taxon>
        <taxon>Anthozoa</taxon>
        <taxon>Hexacorallia</taxon>
        <taxon>Scleractinia</taxon>
        <taxon>Fungiina</taxon>
        <taxon>Poritidae</taxon>
        <taxon>Porites</taxon>
    </lineage>
</organism>
<evidence type="ECO:0000256" key="2">
    <source>
        <dbReference type="SAM" id="MobiDB-lite"/>
    </source>
</evidence>
<dbReference type="EMBL" id="CALNXI010000639">
    <property type="protein sequence ID" value="CAH3030520.1"/>
    <property type="molecule type" value="Genomic_DNA"/>
</dbReference>
<evidence type="ECO:0000313" key="4">
    <source>
        <dbReference type="Proteomes" id="UP001159427"/>
    </source>
</evidence>
<feature type="region of interest" description="Disordered" evidence="2">
    <location>
        <begin position="106"/>
        <end position="140"/>
    </location>
</feature>
<feature type="compositionally biased region" description="Low complexity" evidence="2">
    <location>
        <begin position="491"/>
        <end position="505"/>
    </location>
</feature>
<proteinExistence type="predicted"/>
<protein>
    <submittedName>
        <fullName evidence="3">Uncharacterized protein</fullName>
    </submittedName>
</protein>